<gene>
    <name evidence="3" type="primary">Necator_chrV.g19010</name>
    <name evidence="3" type="ORF">RB195_014219</name>
</gene>
<organism evidence="3 4">
    <name type="scientific">Necator americanus</name>
    <name type="common">Human hookworm</name>
    <dbReference type="NCBI Taxonomy" id="51031"/>
    <lineage>
        <taxon>Eukaryota</taxon>
        <taxon>Metazoa</taxon>
        <taxon>Ecdysozoa</taxon>
        <taxon>Nematoda</taxon>
        <taxon>Chromadorea</taxon>
        <taxon>Rhabditida</taxon>
        <taxon>Rhabditina</taxon>
        <taxon>Rhabditomorpha</taxon>
        <taxon>Strongyloidea</taxon>
        <taxon>Ancylostomatidae</taxon>
        <taxon>Bunostominae</taxon>
        <taxon>Necator</taxon>
    </lineage>
</organism>
<comment type="subcellular location">
    <subcellularLocation>
        <location evidence="1">Membrane</location>
        <topology evidence="1">Multi-pass membrane protein</topology>
    </subcellularLocation>
</comment>
<dbReference type="SUPFAM" id="SSF63712">
    <property type="entry name" value="Nicotinic receptor ligand binding domain-like"/>
    <property type="match status" value="1"/>
</dbReference>
<dbReference type="PANTHER" id="PTHR18945">
    <property type="entry name" value="NEUROTRANSMITTER GATED ION CHANNEL"/>
    <property type="match status" value="1"/>
</dbReference>
<protein>
    <recommendedName>
        <fullName evidence="5">Neurotransmitter-gated ion-channel ligand-binding domain-containing protein</fullName>
    </recommendedName>
</protein>
<reference evidence="3 4" key="1">
    <citation type="submission" date="2023-08" db="EMBL/GenBank/DDBJ databases">
        <title>A Necator americanus chromosomal reference genome.</title>
        <authorList>
            <person name="Ilik V."/>
            <person name="Petrzelkova K.J."/>
            <person name="Pardy F."/>
            <person name="Fuh T."/>
            <person name="Niatou-Singa F.S."/>
            <person name="Gouil Q."/>
            <person name="Baker L."/>
            <person name="Ritchie M.E."/>
            <person name="Jex A.R."/>
            <person name="Gazzola D."/>
            <person name="Li H."/>
            <person name="Toshio Fujiwara R."/>
            <person name="Zhan B."/>
            <person name="Aroian R.V."/>
            <person name="Pafco B."/>
            <person name="Schwarz E.M."/>
        </authorList>
    </citation>
    <scope>NUCLEOTIDE SEQUENCE [LARGE SCALE GENOMIC DNA]</scope>
    <source>
        <strain evidence="3 4">Aroian</strain>
        <tissue evidence="3">Whole animal</tissue>
    </source>
</reference>
<dbReference type="SUPFAM" id="SSF90112">
    <property type="entry name" value="Neurotransmitter-gated ion-channel transmembrane pore"/>
    <property type="match status" value="1"/>
</dbReference>
<evidence type="ECO:0000313" key="4">
    <source>
        <dbReference type="Proteomes" id="UP001303046"/>
    </source>
</evidence>
<dbReference type="InterPro" id="IPR036719">
    <property type="entry name" value="Neuro-gated_channel_TM_sf"/>
</dbReference>
<keyword evidence="2" id="KW-1133">Transmembrane helix</keyword>
<dbReference type="Gene3D" id="1.20.58.390">
    <property type="entry name" value="Neurotransmitter-gated ion-channel transmembrane domain"/>
    <property type="match status" value="1"/>
</dbReference>
<evidence type="ECO:0000313" key="3">
    <source>
        <dbReference type="EMBL" id="KAK6755700.1"/>
    </source>
</evidence>
<dbReference type="Gene3D" id="2.70.170.10">
    <property type="entry name" value="Neurotransmitter-gated ion-channel ligand-binding domain"/>
    <property type="match status" value="1"/>
</dbReference>
<evidence type="ECO:0000256" key="1">
    <source>
        <dbReference type="ARBA" id="ARBA00004141"/>
    </source>
</evidence>
<name>A0ABR1E0C3_NECAM</name>
<keyword evidence="2" id="KW-0472">Membrane</keyword>
<dbReference type="InterPro" id="IPR038050">
    <property type="entry name" value="Neuro_actylchol_rec"/>
</dbReference>
<keyword evidence="4" id="KW-1185">Reference proteome</keyword>
<dbReference type="InterPro" id="IPR036734">
    <property type="entry name" value="Neur_chan_lig-bd_sf"/>
</dbReference>
<feature type="transmembrane region" description="Helical" evidence="2">
    <location>
        <begin position="106"/>
        <end position="123"/>
    </location>
</feature>
<evidence type="ECO:0000256" key="2">
    <source>
        <dbReference type="SAM" id="Phobius"/>
    </source>
</evidence>
<feature type="transmembrane region" description="Helical" evidence="2">
    <location>
        <begin position="71"/>
        <end position="94"/>
    </location>
</feature>
<accession>A0ABR1E0C3</accession>
<dbReference type="EMBL" id="JAVFWL010000005">
    <property type="protein sequence ID" value="KAK6755700.1"/>
    <property type="molecule type" value="Genomic_DNA"/>
</dbReference>
<comment type="caution">
    <text evidence="3">The sequence shown here is derived from an EMBL/GenBank/DDBJ whole genome shotgun (WGS) entry which is preliminary data.</text>
</comment>
<proteinExistence type="predicted"/>
<dbReference type="InterPro" id="IPR006201">
    <property type="entry name" value="Neur_channel"/>
</dbReference>
<sequence>MCTVNFVSYNFPSNEIRTVASIFKSYNISSASNGEWTVEKLSFEIFSTLTNTSNYNYDVTAFTFRLRRSSIFYVVLIIIPSFVLAFLCVLGLFWSKFDHNDYLEKLGFGFAAILAMCMVLEIAEESVPKTRQLPLFCMLW</sequence>
<evidence type="ECO:0008006" key="5">
    <source>
        <dbReference type="Google" id="ProtNLM"/>
    </source>
</evidence>
<dbReference type="Proteomes" id="UP001303046">
    <property type="component" value="Unassembled WGS sequence"/>
</dbReference>
<keyword evidence="2" id="KW-0812">Transmembrane</keyword>